<accession>A0A3E0TS40</accession>
<evidence type="ECO:0000313" key="2">
    <source>
        <dbReference type="Proteomes" id="UP000256478"/>
    </source>
</evidence>
<proteinExistence type="predicted"/>
<gene>
    <name evidence="1" type="ORF">DXX93_11600</name>
</gene>
<reference evidence="1 2" key="1">
    <citation type="submission" date="2018-08" db="EMBL/GenBank/DDBJ databases">
        <title>Thalassotalea euphylliae genome.</title>
        <authorList>
            <person name="Summers S."/>
            <person name="Rice S.A."/>
            <person name="Freckelton M.L."/>
            <person name="Nedved B.T."/>
            <person name="Hadfield M.G."/>
        </authorList>
    </citation>
    <scope>NUCLEOTIDE SEQUENCE [LARGE SCALE GENOMIC DNA]</scope>
    <source>
        <strain evidence="1 2">H1</strain>
    </source>
</reference>
<organism evidence="1 2">
    <name type="scientific">Thalassotalea euphylliae</name>
    <dbReference type="NCBI Taxonomy" id="1655234"/>
    <lineage>
        <taxon>Bacteria</taxon>
        <taxon>Pseudomonadati</taxon>
        <taxon>Pseudomonadota</taxon>
        <taxon>Gammaproteobacteria</taxon>
        <taxon>Alteromonadales</taxon>
        <taxon>Colwelliaceae</taxon>
        <taxon>Thalassotalea</taxon>
    </lineage>
</organism>
<dbReference type="EMBL" id="QUOU01000001">
    <property type="protein sequence ID" value="REL27147.1"/>
    <property type="molecule type" value="Genomic_DNA"/>
</dbReference>
<dbReference type="InterPro" id="IPR009858">
    <property type="entry name" value="DUF1415"/>
</dbReference>
<dbReference type="Pfam" id="PF07209">
    <property type="entry name" value="DUF1415"/>
    <property type="match status" value="1"/>
</dbReference>
<dbReference type="OrthoDB" id="277390at2"/>
<protein>
    <submittedName>
        <fullName evidence="1">DUF1415 domain-containing protein</fullName>
    </submittedName>
</protein>
<dbReference type="Proteomes" id="UP000256478">
    <property type="component" value="Unassembled WGS sequence"/>
</dbReference>
<comment type="caution">
    <text evidence="1">The sequence shown here is derived from an EMBL/GenBank/DDBJ whole genome shotgun (WGS) entry which is preliminary data.</text>
</comment>
<sequence>MTDEKLHPAVVKTKHWLEQIVIGLNFCPFAKKEFVNNTIRYATSNTGLLEQALSEVAEQLQYLVEHPEIETTLVIFTTGFRSFDKYLDLVDYANELLVDLGLDGEIQIASFHPDYVFEGEDEQGASNYTNRSPLPTLHLIREASMAKVLAVYQNPEQIPEDNIALAEEKGTKFFKQFLAGLNKIS</sequence>
<dbReference type="RefSeq" id="WP_116008233.1">
    <property type="nucleotide sequence ID" value="NZ_QUOU01000001.1"/>
</dbReference>
<evidence type="ECO:0000313" key="1">
    <source>
        <dbReference type="EMBL" id="REL27147.1"/>
    </source>
</evidence>
<dbReference type="AlphaFoldDB" id="A0A3E0TS40"/>
<name>A0A3E0TS40_9GAMM</name>